<proteinExistence type="predicted"/>
<evidence type="ECO:0000259" key="3">
    <source>
        <dbReference type="PROSITE" id="PS50965"/>
    </source>
</evidence>
<keyword evidence="2" id="KW-1133">Transmembrane helix</keyword>
<evidence type="ECO:0000313" key="4">
    <source>
        <dbReference type="EMBL" id="MBD9699180.1"/>
    </source>
</evidence>
<dbReference type="InterPro" id="IPR011528">
    <property type="entry name" value="NERD"/>
</dbReference>
<evidence type="ECO:0000256" key="1">
    <source>
        <dbReference type="SAM" id="MobiDB-lite"/>
    </source>
</evidence>
<dbReference type="Proteomes" id="UP000642107">
    <property type="component" value="Unassembled WGS sequence"/>
</dbReference>
<sequence length="292" mass="31149">MTDPTLPGRGAEEVASRSARRAQALRREQELRDQTDAAAQAQLERALKRQRTWSQGAEGERLVAHTLGALERYGWTLLHDVRQPDRQLANIDHVAVGPGGVVVIDAKNWTGTVTTEGGVLRQNGYARTKETDAVGLQAASVAALLRPEHRTAARGALTTVAHDVEPVQIGPTTVVGRAQLGPWLLSLPPRLTPFDVAAVASVLDRELVQPRDARAPKAHGRRRGATKMHDPSRGTAKMSKRLASRGRQLATGLLRLGLAALGVVALIAYGPAIASWIGDTFASLLTGAISSP</sequence>
<feature type="compositionally biased region" description="Basic residues" evidence="1">
    <location>
        <begin position="216"/>
        <end position="226"/>
    </location>
</feature>
<feature type="domain" description="NERD" evidence="3">
    <location>
        <begin position="55"/>
        <end position="164"/>
    </location>
</feature>
<accession>A0ABR9DPY8</accession>
<reference evidence="4 5" key="1">
    <citation type="submission" date="2020-09" db="EMBL/GenBank/DDBJ databases">
        <title>Flavimobilis rhizosphaerae sp. nov., isolated from rhizosphere soil of Spartina alterniflora.</title>
        <authorList>
            <person name="Hanqin C."/>
        </authorList>
    </citation>
    <scope>NUCLEOTIDE SEQUENCE [LARGE SCALE GENOMIC DNA]</scope>
    <source>
        <strain evidence="4 5">GY 10621</strain>
    </source>
</reference>
<organism evidence="4 5">
    <name type="scientific">Flavimobilis rhizosphaerae</name>
    <dbReference type="NCBI Taxonomy" id="2775421"/>
    <lineage>
        <taxon>Bacteria</taxon>
        <taxon>Bacillati</taxon>
        <taxon>Actinomycetota</taxon>
        <taxon>Actinomycetes</taxon>
        <taxon>Micrococcales</taxon>
        <taxon>Jonesiaceae</taxon>
        <taxon>Flavimobilis</taxon>
    </lineage>
</organism>
<protein>
    <submittedName>
        <fullName evidence="4">NERD domain-containing protein</fullName>
    </submittedName>
</protein>
<dbReference type="PROSITE" id="PS50965">
    <property type="entry name" value="NERD"/>
    <property type="match status" value="1"/>
</dbReference>
<name>A0ABR9DPY8_9MICO</name>
<dbReference type="EMBL" id="JACZDF010000003">
    <property type="protein sequence ID" value="MBD9699180.1"/>
    <property type="molecule type" value="Genomic_DNA"/>
</dbReference>
<evidence type="ECO:0000256" key="2">
    <source>
        <dbReference type="SAM" id="Phobius"/>
    </source>
</evidence>
<feature type="region of interest" description="Disordered" evidence="1">
    <location>
        <begin position="212"/>
        <end position="241"/>
    </location>
</feature>
<keyword evidence="2" id="KW-0812">Transmembrane</keyword>
<dbReference type="RefSeq" id="WP_192279042.1">
    <property type="nucleotide sequence ID" value="NZ_JACZDF010000003.1"/>
</dbReference>
<gene>
    <name evidence="4" type="ORF">IGS67_06700</name>
</gene>
<feature type="compositionally biased region" description="Basic and acidic residues" evidence="1">
    <location>
        <begin position="25"/>
        <end position="34"/>
    </location>
</feature>
<keyword evidence="2" id="KW-0472">Membrane</keyword>
<dbReference type="Pfam" id="PF08378">
    <property type="entry name" value="NERD"/>
    <property type="match status" value="1"/>
</dbReference>
<feature type="transmembrane region" description="Helical" evidence="2">
    <location>
        <begin position="253"/>
        <end position="277"/>
    </location>
</feature>
<comment type="caution">
    <text evidence="4">The sequence shown here is derived from an EMBL/GenBank/DDBJ whole genome shotgun (WGS) entry which is preliminary data.</text>
</comment>
<keyword evidence="5" id="KW-1185">Reference proteome</keyword>
<feature type="region of interest" description="Disordered" evidence="1">
    <location>
        <begin position="1"/>
        <end position="34"/>
    </location>
</feature>
<evidence type="ECO:0000313" key="5">
    <source>
        <dbReference type="Proteomes" id="UP000642107"/>
    </source>
</evidence>